<reference evidence="1" key="1">
    <citation type="journal article" date="2020" name="mSystems">
        <title>Genome- and Community-Level Interaction Insights into Carbon Utilization and Element Cycling Functions of Hydrothermarchaeota in Hydrothermal Sediment.</title>
        <authorList>
            <person name="Zhou Z."/>
            <person name="Liu Y."/>
            <person name="Xu W."/>
            <person name="Pan J."/>
            <person name="Luo Z.H."/>
            <person name="Li M."/>
        </authorList>
    </citation>
    <scope>NUCLEOTIDE SEQUENCE [LARGE SCALE GENOMIC DNA]</scope>
    <source>
        <strain evidence="1">SpSt-769</strain>
    </source>
</reference>
<evidence type="ECO:0000313" key="1">
    <source>
        <dbReference type="EMBL" id="HGH61805.1"/>
    </source>
</evidence>
<name>A0A7C4ETT4_9BACT</name>
<sequence length="430" mass="50281">MVIGAAGPFDAFDSWAKGATETSAFGSAFAIDPDLMIRSILPEAPDNMWALGQGWGLRPFFYRSRLPGLYNRLDFLYPLGCFEDTKFRRKFRLTPFFESWWSKSPPYEGHARFLTVFKGVSDLGQRYWGIFPFYGYTHRRFGVDSNFFVLFPIYYHAVDEGSRTVRILWPLITYANSPSRSALKVWPLFGRDRIRNDYDNFFVLWPFFQKVEKYPGTEQESRYLGLPFPLFVKQDDHYSTATHILWPLITYYYHYQSGHTRYSFRPFITYGTGGGVEELSILSLYTYKEDNRRPSTSKDSEGYVSVAADEIMTERTFLGLSAIKKRYRKGCLVYARYRFWPFAEYIWDAAKGSHLKIPELIPLTDQWWDLNMGRLLRIVDIRDTPVTRELSLFFGLRQKTEMKQYASIDGPPLPGDDDWKELIMGAFGKQ</sequence>
<dbReference type="EMBL" id="DTGT01000354">
    <property type="protein sequence ID" value="HGH61805.1"/>
    <property type="molecule type" value="Genomic_DNA"/>
</dbReference>
<organism evidence="1">
    <name type="scientific">Desulfomonile tiedjei</name>
    <dbReference type="NCBI Taxonomy" id="2358"/>
    <lineage>
        <taxon>Bacteria</taxon>
        <taxon>Pseudomonadati</taxon>
        <taxon>Thermodesulfobacteriota</taxon>
        <taxon>Desulfomonilia</taxon>
        <taxon>Desulfomonilales</taxon>
        <taxon>Desulfomonilaceae</taxon>
        <taxon>Desulfomonile</taxon>
    </lineage>
</organism>
<proteinExistence type="predicted"/>
<comment type="caution">
    <text evidence="1">The sequence shown here is derived from an EMBL/GenBank/DDBJ whole genome shotgun (WGS) entry which is preliminary data.</text>
</comment>
<accession>A0A7C4ETT4</accession>
<gene>
    <name evidence="1" type="ORF">ENV54_10965</name>
</gene>
<dbReference type="AlphaFoldDB" id="A0A7C4ETT4"/>
<protein>
    <submittedName>
        <fullName evidence="1">Uncharacterized protein</fullName>
    </submittedName>
</protein>